<dbReference type="Proteomes" id="UP001066276">
    <property type="component" value="Chromosome 9"/>
</dbReference>
<dbReference type="AlphaFoldDB" id="A0AAV7N1J6"/>
<sequence length="90" mass="10064">MQSRWPARRVSPRGGRKTSSNLRPLSRKLASLPELQGDVWKQRLSVGPLSGLKVRALAWGALAALRRRELRLPSPDRRAASPPRHWPPGS</sequence>
<dbReference type="EMBL" id="JANPWB010000013">
    <property type="protein sequence ID" value="KAJ1109827.1"/>
    <property type="molecule type" value="Genomic_DNA"/>
</dbReference>
<evidence type="ECO:0000313" key="3">
    <source>
        <dbReference type="Proteomes" id="UP001066276"/>
    </source>
</evidence>
<proteinExistence type="predicted"/>
<accession>A0AAV7N1J6</accession>
<name>A0AAV7N1J6_PLEWA</name>
<feature type="region of interest" description="Disordered" evidence="1">
    <location>
        <begin position="1"/>
        <end position="25"/>
    </location>
</feature>
<protein>
    <submittedName>
        <fullName evidence="2">Uncharacterized protein</fullName>
    </submittedName>
</protein>
<keyword evidence="3" id="KW-1185">Reference proteome</keyword>
<comment type="caution">
    <text evidence="2">The sequence shown here is derived from an EMBL/GenBank/DDBJ whole genome shotgun (WGS) entry which is preliminary data.</text>
</comment>
<organism evidence="2 3">
    <name type="scientific">Pleurodeles waltl</name>
    <name type="common">Iberian ribbed newt</name>
    <dbReference type="NCBI Taxonomy" id="8319"/>
    <lineage>
        <taxon>Eukaryota</taxon>
        <taxon>Metazoa</taxon>
        <taxon>Chordata</taxon>
        <taxon>Craniata</taxon>
        <taxon>Vertebrata</taxon>
        <taxon>Euteleostomi</taxon>
        <taxon>Amphibia</taxon>
        <taxon>Batrachia</taxon>
        <taxon>Caudata</taxon>
        <taxon>Salamandroidea</taxon>
        <taxon>Salamandridae</taxon>
        <taxon>Pleurodelinae</taxon>
        <taxon>Pleurodeles</taxon>
    </lineage>
</organism>
<feature type="compositionally biased region" description="Basic and acidic residues" evidence="1">
    <location>
        <begin position="70"/>
        <end position="79"/>
    </location>
</feature>
<feature type="region of interest" description="Disordered" evidence="1">
    <location>
        <begin position="70"/>
        <end position="90"/>
    </location>
</feature>
<evidence type="ECO:0000256" key="1">
    <source>
        <dbReference type="SAM" id="MobiDB-lite"/>
    </source>
</evidence>
<feature type="compositionally biased region" description="Basic residues" evidence="1">
    <location>
        <begin position="1"/>
        <end position="16"/>
    </location>
</feature>
<reference evidence="2" key="1">
    <citation type="journal article" date="2022" name="bioRxiv">
        <title>Sequencing and chromosome-scale assembly of the giantPleurodeles waltlgenome.</title>
        <authorList>
            <person name="Brown T."/>
            <person name="Elewa A."/>
            <person name="Iarovenko S."/>
            <person name="Subramanian E."/>
            <person name="Araus A.J."/>
            <person name="Petzold A."/>
            <person name="Susuki M."/>
            <person name="Suzuki K.-i.T."/>
            <person name="Hayashi T."/>
            <person name="Toyoda A."/>
            <person name="Oliveira C."/>
            <person name="Osipova E."/>
            <person name="Leigh N.D."/>
            <person name="Simon A."/>
            <person name="Yun M.H."/>
        </authorList>
    </citation>
    <scope>NUCLEOTIDE SEQUENCE</scope>
    <source>
        <strain evidence="2">20211129_DDA</strain>
        <tissue evidence="2">Liver</tissue>
    </source>
</reference>
<evidence type="ECO:0000313" key="2">
    <source>
        <dbReference type="EMBL" id="KAJ1109827.1"/>
    </source>
</evidence>
<gene>
    <name evidence="2" type="ORF">NDU88_007185</name>
</gene>